<sequence length="103" mass="12289">MSNSKRFKIILPEYLNKDLNLNIKKNSKYMRRKLVLYIEDKKTFEETDELVNAYLEMADINLNICEMGLADEMSQLNQYETELAESDVPDDYKHGKKRRYILC</sequence>
<dbReference type="Proteomes" id="UP000184447">
    <property type="component" value="Unassembled WGS sequence"/>
</dbReference>
<accession>A0A1M5U4F1</accession>
<dbReference type="OrthoDB" id="1634058at2"/>
<name>A0A1M5U4F1_9CLOT</name>
<evidence type="ECO:0000313" key="1">
    <source>
        <dbReference type="EMBL" id="SHH57902.1"/>
    </source>
</evidence>
<gene>
    <name evidence="1" type="ORF">SAMN02745207_01575</name>
</gene>
<reference evidence="1 2" key="1">
    <citation type="submission" date="2016-11" db="EMBL/GenBank/DDBJ databases">
        <authorList>
            <person name="Jaros S."/>
            <person name="Januszkiewicz K."/>
            <person name="Wedrychowicz H."/>
        </authorList>
    </citation>
    <scope>NUCLEOTIDE SEQUENCE [LARGE SCALE GENOMIC DNA]</scope>
    <source>
        <strain evidence="1 2">DSM 8605</strain>
    </source>
</reference>
<dbReference type="EMBL" id="FQXM01000007">
    <property type="protein sequence ID" value="SHH57902.1"/>
    <property type="molecule type" value="Genomic_DNA"/>
</dbReference>
<proteinExistence type="predicted"/>
<dbReference type="GO" id="GO:0006355">
    <property type="term" value="P:regulation of DNA-templated transcription"/>
    <property type="evidence" value="ECO:0007669"/>
    <property type="project" value="InterPro"/>
</dbReference>
<dbReference type="STRING" id="1121316.SAMN02745207_01575"/>
<dbReference type="AlphaFoldDB" id="A0A1M5U4F1"/>
<dbReference type="RefSeq" id="WP_073337891.1">
    <property type="nucleotide sequence ID" value="NZ_FQXM01000007.1"/>
</dbReference>
<keyword evidence="2" id="KW-1185">Reference proteome</keyword>
<protein>
    <submittedName>
        <fullName evidence="1">CopG family transcriptional regulator / antitoxin EndoAI</fullName>
    </submittedName>
</protein>
<dbReference type="Gene3D" id="1.10.1220.10">
    <property type="entry name" value="Met repressor-like"/>
    <property type="match status" value="1"/>
</dbReference>
<dbReference type="InterPro" id="IPR013321">
    <property type="entry name" value="Arc_rbn_hlx_hlx"/>
</dbReference>
<evidence type="ECO:0000313" key="2">
    <source>
        <dbReference type="Proteomes" id="UP000184447"/>
    </source>
</evidence>
<organism evidence="1 2">
    <name type="scientific">Clostridium grantii DSM 8605</name>
    <dbReference type="NCBI Taxonomy" id="1121316"/>
    <lineage>
        <taxon>Bacteria</taxon>
        <taxon>Bacillati</taxon>
        <taxon>Bacillota</taxon>
        <taxon>Clostridia</taxon>
        <taxon>Eubacteriales</taxon>
        <taxon>Clostridiaceae</taxon>
        <taxon>Clostridium</taxon>
    </lineage>
</organism>